<name>A0A8T1APP1_9STRA</name>
<dbReference type="AlphaFoldDB" id="A0A8T1APP1"/>
<dbReference type="Proteomes" id="UP000774804">
    <property type="component" value="Unassembled WGS sequence"/>
</dbReference>
<protein>
    <submittedName>
        <fullName evidence="1">Uncharacterized protein</fullName>
    </submittedName>
</protein>
<reference evidence="1" key="1">
    <citation type="submission" date="2018-10" db="EMBL/GenBank/DDBJ databases">
        <title>Effector identification in a new, highly contiguous assembly of the strawberry crown rot pathogen Phytophthora cactorum.</title>
        <authorList>
            <person name="Armitage A.D."/>
            <person name="Nellist C.F."/>
            <person name="Bates H."/>
            <person name="Vickerstaff R.J."/>
            <person name="Harrison R.J."/>
        </authorList>
    </citation>
    <scope>NUCLEOTIDE SEQUENCE</scope>
    <source>
        <strain evidence="1">4032</strain>
    </source>
</reference>
<accession>A0A8T1APP1</accession>
<gene>
    <name evidence="1" type="ORF">PC115_g21414</name>
</gene>
<evidence type="ECO:0000313" key="1">
    <source>
        <dbReference type="EMBL" id="KAG2884146.1"/>
    </source>
</evidence>
<organism evidence="1 2">
    <name type="scientific">Phytophthora cactorum</name>
    <dbReference type="NCBI Taxonomy" id="29920"/>
    <lineage>
        <taxon>Eukaryota</taxon>
        <taxon>Sar</taxon>
        <taxon>Stramenopiles</taxon>
        <taxon>Oomycota</taxon>
        <taxon>Peronosporomycetes</taxon>
        <taxon>Peronosporales</taxon>
        <taxon>Peronosporaceae</taxon>
        <taxon>Phytophthora</taxon>
    </lineage>
</organism>
<sequence>MGYRGADAELERLVREWNVLELTSSVDSTRVYHIDTKIPRSRVRDSSLNSSHHGVLYRTSKLRTVYDMS</sequence>
<proteinExistence type="predicted"/>
<evidence type="ECO:0000313" key="2">
    <source>
        <dbReference type="Proteomes" id="UP000774804"/>
    </source>
</evidence>
<dbReference type="EMBL" id="RCMI01001516">
    <property type="protein sequence ID" value="KAG2884146.1"/>
    <property type="molecule type" value="Genomic_DNA"/>
</dbReference>
<comment type="caution">
    <text evidence="1">The sequence shown here is derived from an EMBL/GenBank/DDBJ whole genome shotgun (WGS) entry which is preliminary data.</text>
</comment>